<name>A0A067NJ83_PLEO1</name>
<proteinExistence type="predicted"/>
<dbReference type="Proteomes" id="UP000027073">
    <property type="component" value="Unassembled WGS sequence"/>
</dbReference>
<dbReference type="InParanoid" id="A0A067NJ83"/>
<reference evidence="2" key="1">
    <citation type="journal article" date="2014" name="Proc. Natl. Acad. Sci. U.S.A.">
        <title>Extensive sampling of basidiomycete genomes demonstrates inadequacy of the white-rot/brown-rot paradigm for wood decay fungi.</title>
        <authorList>
            <person name="Riley R."/>
            <person name="Salamov A.A."/>
            <person name="Brown D.W."/>
            <person name="Nagy L.G."/>
            <person name="Floudas D."/>
            <person name="Held B.W."/>
            <person name="Levasseur A."/>
            <person name="Lombard V."/>
            <person name="Morin E."/>
            <person name="Otillar R."/>
            <person name="Lindquist E.A."/>
            <person name="Sun H."/>
            <person name="LaButti K.M."/>
            <person name="Schmutz J."/>
            <person name="Jabbour D."/>
            <person name="Luo H."/>
            <person name="Baker S.E."/>
            <person name="Pisabarro A.G."/>
            <person name="Walton J.D."/>
            <person name="Blanchette R.A."/>
            <person name="Henrissat B."/>
            <person name="Martin F."/>
            <person name="Cullen D."/>
            <person name="Hibbett D.S."/>
            <person name="Grigoriev I.V."/>
        </authorList>
    </citation>
    <scope>NUCLEOTIDE SEQUENCE [LARGE SCALE GENOMIC DNA]</scope>
    <source>
        <strain evidence="2">PC15</strain>
    </source>
</reference>
<gene>
    <name evidence="1" type="ORF">PLEOSDRAFT_1089499</name>
</gene>
<evidence type="ECO:0008006" key="3">
    <source>
        <dbReference type="Google" id="ProtNLM"/>
    </source>
</evidence>
<dbReference type="AlphaFoldDB" id="A0A067NJ83"/>
<organism evidence="1 2">
    <name type="scientific">Pleurotus ostreatus (strain PC15)</name>
    <name type="common">Oyster mushroom</name>
    <dbReference type="NCBI Taxonomy" id="1137138"/>
    <lineage>
        <taxon>Eukaryota</taxon>
        <taxon>Fungi</taxon>
        <taxon>Dikarya</taxon>
        <taxon>Basidiomycota</taxon>
        <taxon>Agaricomycotina</taxon>
        <taxon>Agaricomycetes</taxon>
        <taxon>Agaricomycetidae</taxon>
        <taxon>Agaricales</taxon>
        <taxon>Pleurotineae</taxon>
        <taxon>Pleurotaceae</taxon>
        <taxon>Pleurotus</taxon>
    </lineage>
</organism>
<evidence type="ECO:0000313" key="2">
    <source>
        <dbReference type="Proteomes" id="UP000027073"/>
    </source>
</evidence>
<protein>
    <recommendedName>
        <fullName evidence="3">F-box domain-containing protein</fullName>
    </recommendedName>
</protein>
<sequence length="311" mass="35186">MITTMQLGSIHTCPPEIWTRIFAFACTDDGATGRSLALVSRYVRETSEPVRFERVVLKGVEKIVAFADMLEALEEGKRSVNTLDIVVDVDAEEGTNVEEKEMRKNEELDSHAYLNSLHRKTKCTRSITVPHECRSRGIVASGAITHILDMVAPHLQDLSIWFNATYERTFVFLPNVDMPELRRFAFRGERVPFFSGSSGNGPSQIKCEKLKEMTVVWDQFPMDVVRHVKAISGQLMALKIVCRSPGDFMTLVGLAWQREQGDVEECCEENDTFKGRLPEQIVCCRMAGSVEEGEWDALRKSLEEDSRFSVL</sequence>
<dbReference type="OrthoDB" id="2748701at2759"/>
<dbReference type="EMBL" id="KL198008">
    <property type="protein sequence ID" value="KDQ27874.1"/>
    <property type="molecule type" value="Genomic_DNA"/>
</dbReference>
<evidence type="ECO:0000313" key="1">
    <source>
        <dbReference type="EMBL" id="KDQ27874.1"/>
    </source>
</evidence>
<dbReference type="HOGENOM" id="CLU_894637_0_0_1"/>
<accession>A0A067NJ83</accession>
<dbReference type="VEuPathDB" id="FungiDB:PLEOSDRAFT_1089499"/>